<dbReference type="InterPro" id="IPR001029">
    <property type="entry name" value="Flagellin_N"/>
</dbReference>
<evidence type="ECO:0000259" key="5">
    <source>
        <dbReference type="Pfam" id="PF00700"/>
    </source>
</evidence>
<accession>A0A8J7UZW0</accession>
<keyword evidence="7" id="KW-1185">Reference proteome</keyword>
<feature type="domain" description="Flagellin N-terminal" evidence="4">
    <location>
        <begin position="7"/>
        <end position="139"/>
    </location>
</feature>
<evidence type="ECO:0000256" key="1">
    <source>
        <dbReference type="ARBA" id="ARBA00005709"/>
    </source>
</evidence>
<evidence type="ECO:0000256" key="2">
    <source>
        <dbReference type="ARBA" id="ARBA00023143"/>
    </source>
</evidence>
<feature type="domain" description="Flagellin C-terminal" evidence="5">
    <location>
        <begin position="219"/>
        <end position="303"/>
    </location>
</feature>
<name>A0A8J7UZW0_9PROT</name>
<evidence type="ECO:0000259" key="4">
    <source>
        <dbReference type="Pfam" id="PF00669"/>
    </source>
</evidence>
<dbReference type="GO" id="GO:0009288">
    <property type="term" value="C:bacterial-type flagellum"/>
    <property type="evidence" value="ECO:0007669"/>
    <property type="project" value="UniProtKB-SubCell"/>
</dbReference>
<dbReference type="GO" id="GO:0005576">
    <property type="term" value="C:extracellular region"/>
    <property type="evidence" value="ECO:0007669"/>
    <property type="project" value="UniProtKB-SubCell"/>
</dbReference>
<keyword evidence="2 3" id="KW-0975">Bacterial flagellum</keyword>
<dbReference type="AlphaFoldDB" id="A0A8J7UZW0"/>
<evidence type="ECO:0000313" key="6">
    <source>
        <dbReference type="EMBL" id="MBP5856096.1"/>
    </source>
</evidence>
<dbReference type="Gene3D" id="1.20.1330.10">
    <property type="entry name" value="f41 fragment of flagellin, N-terminal domain"/>
    <property type="match status" value="1"/>
</dbReference>
<dbReference type="InterPro" id="IPR001492">
    <property type="entry name" value="Flagellin"/>
</dbReference>
<dbReference type="SUPFAM" id="SSF64518">
    <property type="entry name" value="Phase 1 flagellin"/>
    <property type="match status" value="1"/>
</dbReference>
<dbReference type="PANTHER" id="PTHR42792:SF2">
    <property type="entry name" value="FLAGELLIN"/>
    <property type="match status" value="1"/>
</dbReference>
<dbReference type="Proteomes" id="UP000672602">
    <property type="component" value="Unassembled WGS sequence"/>
</dbReference>
<dbReference type="PANTHER" id="PTHR42792">
    <property type="entry name" value="FLAGELLIN"/>
    <property type="match status" value="1"/>
</dbReference>
<keyword evidence="3" id="KW-0964">Secreted</keyword>
<dbReference type="EMBL" id="JAGMWN010000001">
    <property type="protein sequence ID" value="MBP5856096.1"/>
    <property type="molecule type" value="Genomic_DNA"/>
</dbReference>
<dbReference type="InterPro" id="IPR046358">
    <property type="entry name" value="Flagellin_C"/>
</dbReference>
<evidence type="ECO:0000256" key="3">
    <source>
        <dbReference type="RuleBase" id="RU362073"/>
    </source>
</evidence>
<organism evidence="6 7">
    <name type="scientific">Marivibrio halodurans</name>
    <dbReference type="NCBI Taxonomy" id="2039722"/>
    <lineage>
        <taxon>Bacteria</taxon>
        <taxon>Pseudomonadati</taxon>
        <taxon>Pseudomonadota</taxon>
        <taxon>Alphaproteobacteria</taxon>
        <taxon>Rhodospirillales</taxon>
        <taxon>Rhodospirillaceae</taxon>
        <taxon>Marivibrio</taxon>
    </lineage>
</organism>
<proteinExistence type="inferred from homology"/>
<comment type="function">
    <text evidence="3">Flagellin is the subunit protein which polymerizes to form the filaments of bacterial flagella.</text>
</comment>
<dbReference type="GO" id="GO:0005198">
    <property type="term" value="F:structural molecule activity"/>
    <property type="evidence" value="ECO:0007669"/>
    <property type="project" value="UniProtKB-UniRule"/>
</dbReference>
<comment type="caution">
    <text evidence="6">The sequence shown here is derived from an EMBL/GenBank/DDBJ whole genome shotgun (WGS) entry which is preliminary data.</text>
</comment>
<comment type="subcellular location">
    <subcellularLocation>
        <location evidence="3">Secreted</location>
    </subcellularLocation>
    <subcellularLocation>
        <location evidence="3">Bacterial flagellum</location>
    </subcellularLocation>
</comment>
<dbReference type="Pfam" id="PF00700">
    <property type="entry name" value="Flagellin_C"/>
    <property type="match status" value="1"/>
</dbReference>
<dbReference type="RefSeq" id="WP_210680642.1">
    <property type="nucleotide sequence ID" value="NZ_JAGMWN010000001.1"/>
</dbReference>
<gene>
    <name evidence="6" type="ORF">KAJ83_03685</name>
</gene>
<sequence>MANDISLTSAQRQSLLSLQRTQSLSERTQTRLSTGKEVNSVVDDAVNYFRAKALSDRASDFTLRKDGIDQGVSSLNSALGATQAIDSLLKQLKGVVEAAKSQSTEERQAADRQFKEISLQVFQLVEDASYQGLNLLNNTSSKLEITFGVRTASEIEISGKNLIATAADQGLSLGALFTVAFFSASGTAVQASALGLSGGVFTAMGENNSKVSFASTMVTRIDSAISRLRATSAELGSNVAILQTRLDFTESYVNELQIGSDKLTLADLNEEGANLVALQTRQQLGIQSLAISGQQQQAILALLQ</sequence>
<dbReference type="Pfam" id="PF00669">
    <property type="entry name" value="Flagellin_N"/>
    <property type="match status" value="1"/>
</dbReference>
<reference evidence="6" key="1">
    <citation type="submission" date="2021-04" db="EMBL/GenBank/DDBJ databases">
        <authorList>
            <person name="Zhang D.-C."/>
        </authorList>
    </citation>
    <scope>NUCLEOTIDE SEQUENCE</scope>
    <source>
        <strain evidence="6">CGMCC 1.15697</strain>
    </source>
</reference>
<comment type="similarity">
    <text evidence="1 3">Belongs to the bacterial flagellin family.</text>
</comment>
<evidence type="ECO:0000313" key="7">
    <source>
        <dbReference type="Proteomes" id="UP000672602"/>
    </source>
</evidence>
<protein>
    <recommendedName>
        <fullName evidence="3">Flagellin</fullName>
    </recommendedName>
</protein>